<feature type="compositionally biased region" description="Low complexity" evidence="1">
    <location>
        <begin position="9"/>
        <end position="39"/>
    </location>
</feature>
<evidence type="ECO:0000256" key="1">
    <source>
        <dbReference type="SAM" id="MobiDB-lite"/>
    </source>
</evidence>
<evidence type="ECO:0000313" key="2">
    <source>
        <dbReference type="EMBL" id="TWV46102.1"/>
    </source>
</evidence>
<feature type="region of interest" description="Disordered" evidence="1">
    <location>
        <begin position="1"/>
        <end position="50"/>
    </location>
</feature>
<gene>
    <name evidence="2" type="ORF">FRZ03_16025</name>
</gene>
<dbReference type="Proteomes" id="UP000320481">
    <property type="component" value="Unassembled WGS sequence"/>
</dbReference>
<feature type="compositionally biased region" description="Low complexity" evidence="1">
    <location>
        <begin position="75"/>
        <end position="87"/>
    </location>
</feature>
<dbReference type="AlphaFoldDB" id="A0A5C6JTF7"/>
<reference evidence="2" key="1">
    <citation type="journal article" date="2019" name="Microbiol. Resour. Announc.">
        <title>Draft Genomic Sequences of Streptomyces misionensis and Streptomyces albidoflavus, bacteria applied for phytopathogen biocontrol.</title>
        <authorList>
            <person name="Pylro V."/>
            <person name="Dias A."/>
            <person name="Andreote F."/>
            <person name="Varani A."/>
            <person name="Andreote C."/>
            <person name="Bernardo E."/>
            <person name="Martins T."/>
        </authorList>
    </citation>
    <scope>NUCLEOTIDE SEQUENCE [LARGE SCALE GENOMIC DNA]</scope>
    <source>
        <strain evidence="2">66</strain>
    </source>
</reference>
<keyword evidence="3" id="KW-1185">Reference proteome</keyword>
<feature type="region of interest" description="Disordered" evidence="1">
    <location>
        <begin position="131"/>
        <end position="150"/>
    </location>
</feature>
<dbReference type="RefSeq" id="WP_146465812.1">
    <property type="nucleotide sequence ID" value="NZ_VOGW01000087.1"/>
</dbReference>
<name>A0A5C6JTF7_9ACTN</name>
<evidence type="ECO:0000313" key="3">
    <source>
        <dbReference type="Proteomes" id="UP000320481"/>
    </source>
</evidence>
<proteinExistence type="predicted"/>
<comment type="caution">
    <text evidence="2">The sequence shown here is derived from an EMBL/GenBank/DDBJ whole genome shotgun (WGS) entry which is preliminary data.</text>
</comment>
<organism evidence="2 3">
    <name type="scientific">Streptomyces misionensis</name>
    <dbReference type="NCBI Taxonomy" id="67331"/>
    <lineage>
        <taxon>Bacteria</taxon>
        <taxon>Bacillati</taxon>
        <taxon>Actinomycetota</taxon>
        <taxon>Actinomycetes</taxon>
        <taxon>Kitasatosporales</taxon>
        <taxon>Streptomycetaceae</taxon>
        <taxon>Streptomyces</taxon>
    </lineage>
</organism>
<protein>
    <recommendedName>
        <fullName evidence="4">Syndecan 1</fullName>
    </recommendedName>
</protein>
<evidence type="ECO:0008006" key="4">
    <source>
        <dbReference type="Google" id="ProtNLM"/>
    </source>
</evidence>
<sequence length="150" mass="15485">MRPDTPVQRGATGAAPGTRAPVLPLAEAQAPPLQGALAPPDAPGLPVPVVRATRPAEPTPVLPGAVDVRVVQRDATAAAPGRPRSASAPPPVPAAATTAPGTREQAAPQEAPGVDLEDLARRLLDPLSRLLRADLRRGRERAGRPYDGRR</sequence>
<accession>A0A5C6JTF7</accession>
<dbReference type="EMBL" id="VOGW01000087">
    <property type="protein sequence ID" value="TWV46102.1"/>
    <property type="molecule type" value="Genomic_DNA"/>
</dbReference>
<feature type="region of interest" description="Disordered" evidence="1">
    <location>
        <begin position="73"/>
        <end position="118"/>
    </location>
</feature>